<dbReference type="InParanoid" id="C3ZVC7"/>
<dbReference type="EMBL" id="GG666688">
    <property type="protein sequence ID" value="EEN43517.1"/>
    <property type="molecule type" value="Genomic_DNA"/>
</dbReference>
<dbReference type="AlphaFoldDB" id="C3ZVC7"/>
<name>C3ZVC7_BRAFL</name>
<reference evidence="1" key="1">
    <citation type="journal article" date="2008" name="Nature">
        <title>The amphioxus genome and the evolution of the chordate karyotype.</title>
        <authorList>
            <consortium name="US DOE Joint Genome Institute (JGI-PGF)"/>
            <person name="Putnam N.H."/>
            <person name="Butts T."/>
            <person name="Ferrier D.E.K."/>
            <person name="Furlong R.F."/>
            <person name="Hellsten U."/>
            <person name="Kawashima T."/>
            <person name="Robinson-Rechavi M."/>
            <person name="Shoguchi E."/>
            <person name="Terry A."/>
            <person name="Yu J.-K."/>
            <person name="Benito-Gutierrez E.L."/>
            <person name="Dubchak I."/>
            <person name="Garcia-Fernandez J."/>
            <person name="Gibson-Brown J.J."/>
            <person name="Grigoriev I.V."/>
            <person name="Horton A.C."/>
            <person name="de Jong P.J."/>
            <person name="Jurka J."/>
            <person name="Kapitonov V.V."/>
            <person name="Kohara Y."/>
            <person name="Kuroki Y."/>
            <person name="Lindquist E."/>
            <person name="Lucas S."/>
            <person name="Osoegawa K."/>
            <person name="Pennacchio L.A."/>
            <person name="Salamov A.A."/>
            <person name="Satou Y."/>
            <person name="Sauka-Spengler T."/>
            <person name="Schmutz J."/>
            <person name="Shin-I T."/>
            <person name="Toyoda A."/>
            <person name="Bronner-Fraser M."/>
            <person name="Fujiyama A."/>
            <person name="Holland L.Z."/>
            <person name="Holland P.W.H."/>
            <person name="Satoh N."/>
            <person name="Rokhsar D.S."/>
        </authorList>
    </citation>
    <scope>NUCLEOTIDE SEQUENCE [LARGE SCALE GENOMIC DNA]</scope>
    <source>
        <strain evidence="1">S238N-H82</strain>
        <tissue evidence="1">Testes</tissue>
    </source>
</reference>
<sequence length="111" mass="12451">MRRTEINKKGDLGTTLWSITGAGRHFVCSVLITGPAGGERETPTFIIDDLPTSRHTSPPNKQSRRVCMYIISHGVCTHHVQHQLWTSPPEQLPCQPRVVRTSQHPPYITSI</sequence>
<proteinExistence type="predicted"/>
<accession>C3ZVC7</accession>
<evidence type="ECO:0000313" key="1">
    <source>
        <dbReference type="EMBL" id="EEN43517.1"/>
    </source>
</evidence>
<protein>
    <submittedName>
        <fullName evidence="1">Uncharacterized protein</fullName>
    </submittedName>
</protein>
<gene>
    <name evidence="1" type="ORF">BRAFLDRAFT_99396</name>
</gene>
<organism>
    <name type="scientific">Branchiostoma floridae</name>
    <name type="common">Florida lancelet</name>
    <name type="synonym">Amphioxus</name>
    <dbReference type="NCBI Taxonomy" id="7739"/>
    <lineage>
        <taxon>Eukaryota</taxon>
        <taxon>Metazoa</taxon>
        <taxon>Chordata</taxon>
        <taxon>Cephalochordata</taxon>
        <taxon>Leptocardii</taxon>
        <taxon>Amphioxiformes</taxon>
        <taxon>Branchiostomatidae</taxon>
        <taxon>Branchiostoma</taxon>
    </lineage>
</organism>